<name>A0AAJ7J6Z6_9HYME</name>
<comment type="subcellular location">
    <subcellularLocation>
        <location evidence="1">Cell membrane</location>
        <topology evidence="1">Lipid-anchor</topology>
    </subcellularLocation>
</comment>
<keyword evidence="7" id="KW-0449">Lipoprotein</keyword>
<evidence type="ECO:0000256" key="3">
    <source>
        <dbReference type="ARBA" id="ARBA00022481"/>
    </source>
</evidence>
<dbReference type="Proteomes" id="UP000694925">
    <property type="component" value="Unplaced"/>
</dbReference>
<dbReference type="AlphaFoldDB" id="A0AAJ7J6Z6"/>
<dbReference type="Gene3D" id="3.40.50.300">
    <property type="entry name" value="P-loop containing nucleotide triphosphate hydrolases"/>
    <property type="match status" value="1"/>
</dbReference>
<evidence type="ECO:0000313" key="12">
    <source>
        <dbReference type="RefSeq" id="XP_017885553.1"/>
    </source>
</evidence>
<feature type="compositionally biased region" description="Basic and acidic residues" evidence="10">
    <location>
        <begin position="180"/>
        <end position="189"/>
    </location>
</feature>
<dbReference type="PRINTS" id="PR00449">
    <property type="entry name" value="RASTRNSFRMNG"/>
</dbReference>
<dbReference type="FunFam" id="3.40.50.300:FF:000475">
    <property type="entry name" value="GTP-binding protein Rhes"/>
    <property type="match status" value="1"/>
</dbReference>
<evidence type="ECO:0000256" key="5">
    <source>
        <dbReference type="ARBA" id="ARBA00023134"/>
    </source>
</evidence>
<proteinExistence type="inferred from homology"/>
<dbReference type="PANTHER" id="PTHR46149:SF7">
    <property type="entry name" value="GTP-BINDING PROTEIN DI-RAS2"/>
    <property type="match status" value="1"/>
</dbReference>
<organism evidence="11 12">
    <name type="scientific">Ceratina calcarata</name>
    <dbReference type="NCBI Taxonomy" id="156304"/>
    <lineage>
        <taxon>Eukaryota</taxon>
        <taxon>Metazoa</taxon>
        <taxon>Ecdysozoa</taxon>
        <taxon>Arthropoda</taxon>
        <taxon>Hexapoda</taxon>
        <taxon>Insecta</taxon>
        <taxon>Pterygota</taxon>
        <taxon>Neoptera</taxon>
        <taxon>Endopterygota</taxon>
        <taxon>Hymenoptera</taxon>
        <taxon>Apocrita</taxon>
        <taxon>Aculeata</taxon>
        <taxon>Apoidea</taxon>
        <taxon>Anthophila</taxon>
        <taxon>Apidae</taxon>
        <taxon>Ceratina</taxon>
        <taxon>Zadontomerus</taxon>
    </lineage>
</organism>
<evidence type="ECO:0000313" key="11">
    <source>
        <dbReference type="Proteomes" id="UP000694925"/>
    </source>
</evidence>
<dbReference type="InterPro" id="IPR001806">
    <property type="entry name" value="Small_GTPase"/>
</dbReference>
<dbReference type="KEGG" id="ccal:108628265"/>
<dbReference type="PROSITE" id="PS51419">
    <property type="entry name" value="RAB"/>
    <property type="match status" value="1"/>
</dbReference>
<dbReference type="InterPro" id="IPR027417">
    <property type="entry name" value="P-loop_NTPase"/>
</dbReference>
<dbReference type="NCBIfam" id="TIGR00231">
    <property type="entry name" value="small_GTP"/>
    <property type="match status" value="1"/>
</dbReference>
<evidence type="ECO:0000256" key="1">
    <source>
        <dbReference type="ARBA" id="ARBA00004193"/>
    </source>
</evidence>
<sequence>MADHERIRVVVLGGAGVGKSAIIRCLLGQGFSERYRPTVEDLYSRECVLGTLTLKVDLLDTAGDLQFPAMRRLSIATAHAFLLVYATTSLPSFECVKRCFEEVREQRPDFQEVPIVVAGNKLDLAPTRREVPIEDVSEWVFCELPKLRAKVMECSAKDDYNIKEIFRCFITLSRIVPKNHTGDSDESGLRRRSSAYGSRRSDRIGRSGSPHGRTGSAGPGGHSQQVVAAQSSTVSEDTKSKPRSRSLIRRTSRKTKQQIRDTYTDDCNIS</sequence>
<keyword evidence="4" id="KW-0547">Nucleotide-binding</keyword>
<dbReference type="SUPFAM" id="SSF52540">
    <property type="entry name" value="P-loop containing nucleoside triphosphate hydrolases"/>
    <property type="match status" value="1"/>
</dbReference>
<dbReference type="GeneID" id="108628265"/>
<feature type="compositionally biased region" description="Polar residues" evidence="10">
    <location>
        <begin position="222"/>
        <end position="235"/>
    </location>
</feature>
<keyword evidence="2" id="KW-1003">Cell membrane</keyword>
<keyword evidence="11" id="KW-1185">Reference proteome</keyword>
<comment type="similarity">
    <text evidence="9">Belongs to the small GTPase superfamily. RasD family.</text>
</comment>
<keyword evidence="5" id="KW-0342">GTP-binding</keyword>
<evidence type="ECO:0000313" key="13">
    <source>
        <dbReference type="RefSeq" id="XP_026672515.1"/>
    </source>
</evidence>
<evidence type="ECO:0000256" key="2">
    <source>
        <dbReference type="ARBA" id="ARBA00022475"/>
    </source>
</evidence>
<keyword evidence="8" id="KW-0636">Prenylation</keyword>
<keyword evidence="3" id="KW-0488">Methylation</keyword>
<feature type="region of interest" description="Disordered" evidence="10">
    <location>
        <begin position="180"/>
        <end position="270"/>
    </location>
</feature>
<dbReference type="InterPro" id="IPR005225">
    <property type="entry name" value="Small_GTP-bd"/>
</dbReference>
<dbReference type="GO" id="GO:0003924">
    <property type="term" value="F:GTPase activity"/>
    <property type="evidence" value="ECO:0007669"/>
    <property type="project" value="InterPro"/>
</dbReference>
<dbReference type="SMART" id="SM00175">
    <property type="entry name" value="RAB"/>
    <property type="match status" value="1"/>
</dbReference>
<dbReference type="GO" id="GO:0005886">
    <property type="term" value="C:plasma membrane"/>
    <property type="evidence" value="ECO:0007669"/>
    <property type="project" value="UniProtKB-SubCell"/>
</dbReference>
<evidence type="ECO:0000256" key="8">
    <source>
        <dbReference type="ARBA" id="ARBA00023289"/>
    </source>
</evidence>
<dbReference type="PANTHER" id="PTHR46149">
    <property type="entry name" value="MIP08469P"/>
    <property type="match status" value="1"/>
</dbReference>
<dbReference type="SMART" id="SM00174">
    <property type="entry name" value="RHO"/>
    <property type="match status" value="1"/>
</dbReference>
<dbReference type="RefSeq" id="XP_026672515.1">
    <property type="nucleotide sequence ID" value="XM_026816714.1"/>
</dbReference>
<dbReference type="SMART" id="SM00173">
    <property type="entry name" value="RAS"/>
    <property type="match status" value="1"/>
</dbReference>
<reference evidence="12 13" key="1">
    <citation type="submission" date="2025-04" db="UniProtKB">
        <authorList>
            <consortium name="RefSeq"/>
        </authorList>
    </citation>
    <scope>IDENTIFICATION</scope>
    <source>
        <tissue evidence="12 13">Whole body</tissue>
    </source>
</reference>
<dbReference type="InterPro" id="IPR052236">
    <property type="entry name" value="Small_GTPase_RasD"/>
</dbReference>
<evidence type="ECO:0000256" key="6">
    <source>
        <dbReference type="ARBA" id="ARBA00023136"/>
    </source>
</evidence>
<evidence type="ECO:0000256" key="9">
    <source>
        <dbReference type="ARBA" id="ARBA00038061"/>
    </source>
</evidence>
<dbReference type="GO" id="GO:0005525">
    <property type="term" value="F:GTP binding"/>
    <property type="evidence" value="ECO:0007669"/>
    <property type="project" value="UniProtKB-KW"/>
</dbReference>
<dbReference type="Pfam" id="PF00071">
    <property type="entry name" value="Ras"/>
    <property type="match status" value="1"/>
</dbReference>
<dbReference type="PROSITE" id="PS51421">
    <property type="entry name" value="RAS"/>
    <property type="match status" value="1"/>
</dbReference>
<dbReference type="RefSeq" id="XP_017885553.1">
    <property type="nucleotide sequence ID" value="XM_018030064.2"/>
</dbReference>
<evidence type="ECO:0000256" key="7">
    <source>
        <dbReference type="ARBA" id="ARBA00023288"/>
    </source>
</evidence>
<evidence type="ECO:0000256" key="4">
    <source>
        <dbReference type="ARBA" id="ARBA00022741"/>
    </source>
</evidence>
<dbReference type="PROSITE" id="PS51420">
    <property type="entry name" value="RHO"/>
    <property type="match status" value="1"/>
</dbReference>
<keyword evidence="6" id="KW-0472">Membrane</keyword>
<gene>
    <name evidence="12 13" type="primary">LOC108628265</name>
</gene>
<protein>
    <submittedName>
        <fullName evidence="12 13">GTP-binding protein Di-Ras2 isoform X1</fullName>
    </submittedName>
</protein>
<evidence type="ECO:0000256" key="10">
    <source>
        <dbReference type="SAM" id="MobiDB-lite"/>
    </source>
</evidence>
<accession>A0AAJ7J6Z6</accession>
<feature type="compositionally biased region" description="Basic residues" evidence="10">
    <location>
        <begin position="241"/>
        <end position="257"/>
    </location>
</feature>